<organism evidence="11 12">
    <name type="scientific">Iodidimonas gelatinilytica</name>
    <dbReference type="NCBI Taxonomy" id="1236966"/>
    <lineage>
        <taxon>Bacteria</taxon>
        <taxon>Pseudomonadati</taxon>
        <taxon>Pseudomonadota</taxon>
        <taxon>Alphaproteobacteria</taxon>
        <taxon>Iodidimonadales</taxon>
        <taxon>Iodidimonadaceae</taxon>
        <taxon>Iodidimonas</taxon>
    </lineage>
</organism>
<evidence type="ECO:0000256" key="6">
    <source>
        <dbReference type="SAM" id="MobiDB-lite"/>
    </source>
</evidence>
<dbReference type="Gene3D" id="1.10.287.950">
    <property type="entry name" value="Methyl-accepting chemotaxis protein"/>
    <property type="match status" value="1"/>
</dbReference>
<evidence type="ECO:0000313" key="12">
    <source>
        <dbReference type="Proteomes" id="UP000322084"/>
    </source>
</evidence>
<evidence type="ECO:0008006" key="13">
    <source>
        <dbReference type="Google" id="ProtNLM"/>
    </source>
</evidence>
<dbReference type="PROSITE" id="PS50885">
    <property type="entry name" value="HAMP"/>
    <property type="match status" value="1"/>
</dbReference>
<dbReference type="PROSITE" id="PS50111">
    <property type="entry name" value="CHEMOTAXIS_TRANSDUC_2"/>
    <property type="match status" value="1"/>
</dbReference>
<dbReference type="GO" id="GO:0007165">
    <property type="term" value="P:signal transduction"/>
    <property type="evidence" value="ECO:0007669"/>
    <property type="project" value="UniProtKB-KW"/>
</dbReference>
<accession>A0A5A7MRZ8</accession>
<evidence type="ECO:0000256" key="5">
    <source>
        <dbReference type="PROSITE-ProRule" id="PRU00284"/>
    </source>
</evidence>
<keyword evidence="7" id="KW-0812">Transmembrane</keyword>
<feature type="transmembrane region" description="Helical" evidence="7">
    <location>
        <begin position="23"/>
        <end position="46"/>
    </location>
</feature>
<keyword evidence="7" id="KW-1133">Transmembrane helix</keyword>
<dbReference type="Pfam" id="PF00015">
    <property type="entry name" value="MCPsignal"/>
    <property type="match status" value="1"/>
</dbReference>
<protein>
    <recommendedName>
        <fullName evidence="13">Methyl-accepting chemotaxis protein</fullName>
    </recommendedName>
</protein>
<dbReference type="EMBL" id="BKCL01000008">
    <property type="protein sequence ID" value="GEQ98740.1"/>
    <property type="molecule type" value="Genomic_DNA"/>
</dbReference>
<proteinExistence type="inferred from homology"/>
<comment type="subcellular location">
    <subcellularLocation>
        <location evidence="1">Cell inner membrane</location>
        <topology evidence="1">Multi-pass membrane protein</topology>
    </subcellularLocation>
</comment>
<dbReference type="SUPFAM" id="SSF58104">
    <property type="entry name" value="Methyl-accepting chemotaxis protein (MCP) signaling domain"/>
    <property type="match status" value="1"/>
</dbReference>
<evidence type="ECO:0000256" key="4">
    <source>
        <dbReference type="ARBA" id="ARBA00029447"/>
    </source>
</evidence>
<dbReference type="GO" id="GO:0005886">
    <property type="term" value="C:plasma membrane"/>
    <property type="evidence" value="ECO:0007669"/>
    <property type="project" value="UniProtKB-SubCell"/>
</dbReference>
<evidence type="ECO:0000313" key="11">
    <source>
        <dbReference type="EMBL" id="GEQ98740.1"/>
    </source>
</evidence>
<keyword evidence="2" id="KW-0997">Cell inner membrane</keyword>
<feature type="compositionally biased region" description="Polar residues" evidence="6">
    <location>
        <begin position="495"/>
        <end position="515"/>
    </location>
</feature>
<comment type="caution">
    <text evidence="11">The sequence shown here is derived from an EMBL/GenBank/DDBJ whole genome shotgun (WGS) entry which is preliminary data.</text>
</comment>
<dbReference type="InterPro" id="IPR004089">
    <property type="entry name" value="MCPsignal_dom"/>
</dbReference>
<feature type="region of interest" description="Disordered" evidence="6">
    <location>
        <begin position="537"/>
        <end position="558"/>
    </location>
</feature>
<feature type="transmembrane region" description="Helical" evidence="7">
    <location>
        <begin position="342"/>
        <end position="360"/>
    </location>
</feature>
<feature type="compositionally biased region" description="Basic and acidic residues" evidence="6">
    <location>
        <begin position="417"/>
        <end position="459"/>
    </location>
</feature>
<dbReference type="SMART" id="SM00283">
    <property type="entry name" value="MA"/>
    <property type="match status" value="1"/>
</dbReference>
<dbReference type="SMART" id="SM00304">
    <property type="entry name" value="HAMP"/>
    <property type="match status" value="1"/>
</dbReference>
<keyword evidence="3 5" id="KW-0807">Transducer</keyword>
<evidence type="ECO:0000256" key="2">
    <source>
        <dbReference type="ARBA" id="ARBA00022519"/>
    </source>
</evidence>
<dbReference type="PANTHER" id="PTHR32089">
    <property type="entry name" value="METHYL-ACCEPTING CHEMOTAXIS PROTEIN MCPB"/>
    <property type="match status" value="1"/>
</dbReference>
<feature type="domain" description="Methyl-accepting transducer" evidence="8">
    <location>
        <begin position="484"/>
        <end position="720"/>
    </location>
</feature>
<keyword evidence="7" id="KW-0472">Membrane</keyword>
<dbReference type="Pfam" id="PF00672">
    <property type="entry name" value="HAMP"/>
    <property type="match status" value="1"/>
</dbReference>
<evidence type="ECO:0000256" key="7">
    <source>
        <dbReference type="SAM" id="Phobius"/>
    </source>
</evidence>
<evidence type="ECO:0000259" key="8">
    <source>
        <dbReference type="PROSITE" id="PS50111"/>
    </source>
</evidence>
<evidence type="ECO:0000256" key="1">
    <source>
        <dbReference type="ARBA" id="ARBA00004429"/>
    </source>
</evidence>
<evidence type="ECO:0000259" key="10">
    <source>
        <dbReference type="PROSITE" id="PS50885"/>
    </source>
</evidence>
<dbReference type="InterPro" id="IPR003660">
    <property type="entry name" value="HAMP_dom"/>
</dbReference>
<dbReference type="Proteomes" id="UP000322084">
    <property type="component" value="Unassembled WGS sequence"/>
</dbReference>
<keyword evidence="2" id="KW-1003">Cell membrane</keyword>
<dbReference type="AlphaFoldDB" id="A0A5A7MRZ8"/>
<gene>
    <name evidence="11" type="ORF">JCM17844_23770</name>
</gene>
<feature type="domain" description="T-SNARE coiled-coil homology" evidence="9">
    <location>
        <begin position="636"/>
        <end position="698"/>
    </location>
</feature>
<name>A0A5A7MRZ8_9PROT</name>
<reference evidence="11 12" key="1">
    <citation type="submission" date="2019-09" db="EMBL/GenBank/DDBJ databases">
        <title>NBRP : Genome information of microbial organism related human and environment.</title>
        <authorList>
            <person name="Hattori M."/>
            <person name="Oshima K."/>
            <person name="Inaba H."/>
            <person name="Suda W."/>
            <person name="Sakamoto M."/>
            <person name="Iino T."/>
            <person name="Kitahara M."/>
            <person name="Oshida Y."/>
            <person name="Iida T."/>
            <person name="Kudo T."/>
            <person name="Itoh T."/>
            <person name="Ohkuma M."/>
        </authorList>
    </citation>
    <scope>NUCLEOTIDE SEQUENCE [LARGE SCALE GENOMIC DNA]</scope>
    <source>
        <strain evidence="11 12">Hi-2</strain>
    </source>
</reference>
<evidence type="ECO:0000256" key="3">
    <source>
        <dbReference type="ARBA" id="ARBA00023224"/>
    </source>
</evidence>
<feature type="domain" description="HAMP" evidence="10">
    <location>
        <begin position="361"/>
        <end position="414"/>
    </location>
</feature>
<dbReference type="PROSITE" id="PS50192">
    <property type="entry name" value="T_SNARE"/>
    <property type="match status" value="1"/>
</dbReference>
<feature type="compositionally biased region" description="Polar residues" evidence="6">
    <location>
        <begin position="538"/>
        <end position="548"/>
    </location>
</feature>
<feature type="region of interest" description="Disordered" evidence="6">
    <location>
        <begin position="488"/>
        <end position="515"/>
    </location>
</feature>
<dbReference type="RefSeq" id="WP_210431838.1">
    <property type="nucleotide sequence ID" value="NZ_BKCL01000008.1"/>
</dbReference>
<dbReference type="CDD" id="cd06225">
    <property type="entry name" value="HAMP"/>
    <property type="match status" value="1"/>
</dbReference>
<feature type="region of interest" description="Disordered" evidence="6">
    <location>
        <begin position="417"/>
        <end position="460"/>
    </location>
</feature>
<dbReference type="Gene3D" id="6.10.340.10">
    <property type="match status" value="1"/>
</dbReference>
<dbReference type="PANTHER" id="PTHR32089:SF112">
    <property type="entry name" value="LYSOZYME-LIKE PROTEIN-RELATED"/>
    <property type="match status" value="1"/>
</dbReference>
<dbReference type="InterPro" id="IPR000727">
    <property type="entry name" value="T_SNARE_dom"/>
</dbReference>
<sequence>MLGWDEKKLTELLLRVLTVRNSLLTIVGVLVAVVVFYGAIAALTALDRQRDAELQVAVGDTIEAMTQAKLALAVERGVVSTALGFDEAPDPQFSMMMSKERAQFDRSYENLHDHLDSLPDFPNKSDLMSAMAEAQKNYMTLRGSVDRALIQSADNRESRIGRNASNALGDLIERILDVRLALTYSFAPSHPSIQANGQLKYLLWRMQEYASRDWATIGESMASGRPLSSLMLQIVSTYNGHVESAWQDVQALVSSELVSEELSPLLEDVRGTFFDNFGLDRDEVYAAAELGEPNPFTALEWIEKATDALEPVQTLAERAGELSSAQALANEASEAAQFWKDVVLLAFTLMVGAISFWLVVRRIVGPMAGLSRTMVELSQGNLEVSVRGTRRSDEIGDMARSVQVFKDNAVEKIRLETAQHEAEERQRHEREEAERVAREREEAQRQRELEREEESRQQRQAEMLQLADTFEASVMQVVDGLNQAASEMEHAAQGLTETANDNASRASVTSKTADHATNSLQMVASAAEELSASVREIASQTNQSSTSARDAVERTERASGDIRELVDAAQRIGDVVNLINDIADQTNLLALNATIEAARAGEAGKGFAVVASEVKSLANQTAKATSDISAQIDGMQDATKKTVDAIEAIRTIIAEIDTTAVSIASAVEEQDASTQEIARNVSEVSAGAQDISRDMASLNEGAASNGAAANQVLGSAKSLATQSSELREQVQHFLSSIRSS</sequence>
<comment type="similarity">
    <text evidence="4">Belongs to the methyl-accepting chemotaxis (MCP) protein family.</text>
</comment>
<evidence type="ECO:0000259" key="9">
    <source>
        <dbReference type="PROSITE" id="PS50192"/>
    </source>
</evidence>